<dbReference type="RefSeq" id="WP_190957958.1">
    <property type="nucleotide sequence ID" value="NZ_JACJTU010000031.1"/>
</dbReference>
<name>A0ABR8KEV7_9NOSO</name>
<evidence type="ECO:0000313" key="2">
    <source>
        <dbReference type="Proteomes" id="UP000637383"/>
    </source>
</evidence>
<comment type="caution">
    <text evidence="1">The sequence shown here is derived from an EMBL/GenBank/DDBJ whole genome shotgun (WGS) entry which is preliminary data.</text>
</comment>
<keyword evidence="2" id="KW-1185">Reference proteome</keyword>
<evidence type="ECO:0000313" key="1">
    <source>
        <dbReference type="EMBL" id="MBD2737369.1"/>
    </source>
</evidence>
<accession>A0ABR8KEV7</accession>
<protein>
    <submittedName>
        <fullName evidence="1">Uncharacterized protein</fullName>
    </submittedName>
</protein>
<proteinExistence type="predicted"/>
<dbReference type="EMBL" id="JACJTU010000031">
    <property type="protein sequence ID" value="MBD2737369.1"/>
    <property type="molecule type" value="Genomic_DNA"/>
</dbReference>
<dbReference type="Proteomes" id="UP000637383">
    <property type="component" value="Unassembled WGS sequence"/>
</dbReference>
<reference evidence="1 2" key="1">
    <citation type="journal article" date="2020" name="ISME J.">
        <title>Comparative genomics reveals insights into cyanobacterial evolution and habitat adaptation.</title>
        <authorList>
            <person name="Chen M.Y."/>
            <person name="Teng W.K."/>
            <person name="Zhao L."/>
            <person name="Hu C.X."/>
            <person name="Zhou Y.K."/>
            <person name="Han B.P."/>
            <person name="Song L.R."/>
            <person name="Shu W.S."/>
        </authorList>
    </citation>
    <scope>NUCLEOTIDE SEQUENCE [LARGE SCALE GENOMIC DNA]</scope>
    <source>
        <strain evidence="1 2">FACHB-159</strain>
    </source>
</reference>
<gene>
    <name evidence="1" type="ORF">H6H03_26370</name>
</gene>
<sequence>MTFLPKPISFAAKNQLLLMRSHFRGTSGAIAYKSQTIDLLQKLLKKIRFGVDEAHNCREQQLDKPQTKSFSTISISKRQNFKYLQFPIYMLT</sequence>
<organism evidence="1 2">
    <name type="scientific">Nostoc paludosum FACHB-159</name>
    <dbReference type="NCBI Taxonomy" id="2692908"/>
    <lineage>
        <taxon>Bacteria</taxon>
        <taxon>Bacillati</taxon>
        <taxon>Cyanobacteriota</taxon>
        <taxon>Cyanophyceae</taxon>
        <taxon>Nostocales</taxon>
        <taxon>Nostocaceae</taxon>
        <taxon>Nostoc</taxon>
    </lineage>
</organism>